<keyword evidence="6" id="KW-0325">Glycoprotein</keyword>
<dbReference type="GO" id="GO:0008484">
    <property type="term" value="F:sulfuric ester hydrolase activity"/>
    <property type="evidence" value="ECO:0007669"/>
    <property type="project" value="InterPro"/>
</dbReference>
<dbReference type="Gene3D" id="3.40.720.10">
    <property type="entry name" value="Alkaline Phosphatase, subunit A"/>
    <property type="match status" value="1"/>
</dbReference>
<feature type="domain" description="Sulfatase N-terminal" evidence="8">
    <location>
        <begin position="23"/>
        <end position="342"/>
    </location>
</feature>
<evidence type="ECO:0000259" key="8">
    <source>
        <dbReference type="Pfam" id="PF00884"/>
    </source>
</evidence>
<dbReference type="EMBL" id="OV725081">
    <property type="protein sequence ID" value="CAH1403409.1"/>
    <property type="molecule type" value="Genomic_DNA"/>
</dbReference>
<accession>A0A9P0HJS4</accession>
<dbReference type="PROSITE" id="PS00523">
    <property type="entry name" value="SULFATASE_1"/>
    <property type="match status" value="1"/>
</dbReference>
<name>A0A9P0HJS4_NEZVI</name>
<proteinExistence type="inferred from homology"/>
<evidence type="ECO:0000256" key="6">
    <source>
        <dbReference type="ARBA" id="ARBA00023180"/>
    </source>
</evidence>
<evidence type="ECO:0000313" key="10">
    <source>
        <dbReference type="Proteomes" id="UP001152798"/>
    </source>
</evidence>
<evidence type="ECO:0000256" key="3">
    <source>
        <dbReference type="ARBA" id="ARBA00022723"/>
    </source>
</evidence>
<feature type="signal peptide" evidence="7">
    <location>
        <begin position="1"/>
        <end position="18"/>
    </location>
</feature>
<dbReference type="CDD" id="cd16029">
    <property type="entry name" value="4-S"/>
    <property type="match status" value="1"/>
</dbReference>
<evidence type="ECO:0000256" key="4">
    <source>
        <dbReference type="ARBA" id="ARBA00022801"/>
    </source>
</evidence>
<dbReference type="SUPFAM" id="SSF53649">
    <property type="entry name" value="Alkaline phosphatase-like"/>
    <property type="match status" value="1"/>
</dbReference>
<comment type="cofactor">
    <cofactor evidence="1">
        <name>Ca(2+)</name>
        <dbReference type="ChEBI" id="CHEBI:29108"/>
    </cofactor>
</comment>
<dbReference type="Pfam" id="PF00884">
    <property type="entry name" value="Sulfatase"/>
    <property type="match status" value="1"/>
</dbReference>
<dbReference type="PANTHER" id="PTHR10342">
    <property type="entry name" value="ARYLSULFATASE"/>
    <property type="match status" value="1"/>
</dbReference>
<dbReference type="Gene3D" id="3.30.1120.10">
    <property type="match status" value="1"/>
</dbReference>
<evidence type="ECO:0000256" key="5">
    <source>
        <dbReference type="ARBA" id="ARBA00022837"/>
    </source>
</evidence>
<dbReference type="InterPro" id="IPR017850">
    <property type="entry name" value="Alkaline_phosphatase_core_sf"/>
</dbReference>
<dbReference type="InterPro" id="IPR047115">
    <property type="entry name" value="ARSB"/>
</dbReference>
<evidence type="ECO:0000256" key="2">
    <source>
        <dbReference type="ARBA" id="ARBA00008779"/>
    </source>
</evidence>
<dbReference type="Proteomes" id="UP001152798">
    <property type="component" value="Chromosome 5"/>
</dbReference>
<gene>
    <name evidence="9" type="ORF">NEZAVI_LOCUS12021</name>
</gene>
<keyword evidence="10" id="KW-1185">Reference proteome</keyword>
<sequence>MLECLHVVLLFFGYGVLATTDRPNIVFIVADDMGRHDTGFNGGDVRTPNMDALAAQGVIISRHYTLPSCTPSRAALMTGRYPIRSGIQSKPLPAGVPLSLPLTEKIFPQYFHQLGYEAHLLGKWHLGYETPSHLPTRRGFDSFFGYLNGYVSYYDATHSQSGVNGRDMRRNEEGAALEVYGKYLTKVLSDEAVSVIEKHPGRGGLLLFLMHAAPHTGNLAYPREAPPGLATNATDREQLRETVRHLDNSVGDVVAALNKKGVLNNTIIVFFSDNGASTLDELYHYDNFGSNWPLRGEKMSNRDGGVRTPSFIWSPMLREQARVSQELFHITDWLPTLYTAAGGKLSDISGSVTIDGVDQWGFLTTSAAPPRTEILVDINDVYGSESYIIDNWKLIKDSPPNQPIAFASKYYGDSGDDFTYNELEVDIRRAVNQLPQTKVSYAEVRKRSALKRRCDTTEEALKVDCHSKYCLYDILEDPSECKDLASSHPDIVKLLSGRLKDYRKVMVPTANFSYDPRADPKNWDDYWSPWMEDEPGSGASASLLLPELLILLLITNILICVFS</sequence>
<comment type="similarity">
    <text evidence="2">Belongs to the sulfatase family.</text>
</comment>
<dbReference type="AlphaFoldDB" id="A0A9P0HJS4"/>
<keyword evidence="4" id="KW-0378">Hydrolase</keyword>
<dbReference type="InterPro" id="IPR024607">
    <property type="entry name" value="Sulfatase_CS"/>
</dbReference>
<organism evidence="9 10">
    <name type="scientific">Nezara viridula</name>
    <name type="common">Southern green stink bug</name>
    <name type="synonym">Cimex viridulus</name>
    <dbReference type="NCBI Taxonomy" id="85310"/>
    <lineage>
        <taxon>Eukaryota</taxon>
        <taxon>Metazoa</taxon>
        <taxon>Ecdysozoa</taxon>
        <taxon>Arthropoda</taxon>
        <taxon>Hexapoda</taxon>
        <taxon>Insecta</taxon>
        <taxon>Pterygota</taxon>
        <taxon>Neoptera</taxon>
        <taxon>Paraneoptera</taxon>
        <taxon>Hemiptera</taxon>
        <taxon>Heteroptera</taxon>
        <taxon>Panheteroptera</taxon>
        <taxon>Pentatomomorpha</taxon>
        <taxon>Pentatomoidea</taxon>
        <taxon>Pentatomidae</taxon>
        <taxon>Pentatominae</taxon>
        <taxon>Nezara</taxon>
    </lineage>
</organism>
<protein>
    <recommendedName>
        <fullName evidence="8">Sulfatase N-terminal domain-containing protein</fullName>
    </recommendedName>
</protein>
<reference evidence="9" key="1">
    <citation type="submission" date="2022-01" db="EMBL/GenBank/DDBJ databases">
        <authorList>
            <person name="King R."/>
        </authorList>
    </citation>
    <scope>NUCLEOTIDE SEQUENCE</scope>
</reference>
<dbReference type="GO" id="GO:0046872">
    <property type="term" value="F:metal ion binding"/>
    <property type="evidence" value="ECO:0007669"/>
    <property type="project" value="UniProtKB-KW"/>
</dbReference>
<keyword evidence="5" id="KW-0106">Calcium</keyword>
<evidence type="ECO:0000256" key="1">
    <source>
        <dbReference type="ARBA" id="ARBA00001913"/>
    </source>
</evidence>
<feature type="chain" id="PRO_5040126931" description="Sulfatase N-terminal domain-containing protein" evidence="7">
    <location>
        <begin position="19"/>
        <end position="563"/>
    </location>
</feature>
<evidence type="ECO:0000256" key="7">
    <source>
        <dbReference type="SAM" id="SignalP"/>
    </source>
</evidence>
<evidence type="ECO:0000313" key="9">
    <source>
        <dbReference type="EMBL" id="CAH1403409.1"/>
    </source>
</evidence>
<dbReference type="OrthoDB" id="103349at2759"/>
<keyword evidence="7" id="KW-0732">Signal</keyword>
<dbReference type="InterPro" id="IPR000917">
    <property type="entry name" value="Sulfatase_N"/>
</dbReference>
<keyword evidence="3" id="KW-0479">Metal-binding</keyword>
<dbReference type="PANTHER" id="PTHR10342:SF264">
    <property type="entry name" value="MIP05773P-RELATED"/>
    <property type="match status" value="1"/>
</dbReference>